<dbReference type="PANTHER" id="PTHR46233">
    <property type="entry name" value="HYDROXYACYLGLUTATHIONE HYDROLASE GLOC"/>
    <property type="match status" value="1"/>
</dbReference>
<protein>
    <submittedName>
        <fullName evidence="6">Metallo-beta-lactamase domain protein</fullName>
    </submittedName>
</protein>
<feature type="domain" description="Metallo-beta-lactamase" evidence="5">
    <location>
        <begin position="14"/>
        <end position="197"/>
    </location>
</feature>
<dbReference type="PATRIC" id="fig|1127699.3.peg.623"/>
<keyword evidence="2" id="KW-0479">Metal-binding</keyword>
<dbReference type="GO" id="GO:0046872">
    <property type="term" value="F:metal ion binding"/>
    <property type="evidence" value="ECO:0007669"/>
    <property type="project" value="UniProtKB-KW"/>
</dbReference>
<dbReference type="SMART" id="SM00849">
    <property type="entry name" value="Lactamase_B"/>
    <property type="match status" value="1"/>
</dbReference>
<dbReference type="Proteomes" id="UP000010433">
    <property type="component" value="Unassembled WGS sequence"/>
</dbReference>
<comment type="caution">
    <text evidence="6">The sequence shown here is derived from an EMBL/GenBank/DDBJ whole genome shotgun (WGS) entry which is preliminary data.</text>
</comment>
<organism evidence="6 7">
    <name type="scientific">Hoylesella saccharolytica F0055</name>
    <dbReference type="NCBI Taxonomy" id="1127699"/>
    <lineage>
        <taxon>Bacteria</taxon>
        <taxon>Pseudomonadati</taxon>
        <taxon>Bacteroidota</taxon>
        <taxon>Bacteroidia</taxon>
        <taxon>Bacteroidales</taxon>
        <taxon>Prevotellaceae</taxon>
        <taxon>Hoylesella</taxon>
    </lineage>
</organism>
<sequence>MMLNIQIFVCNMLQENCYVVSDETSECILIDCGAFFKSEREAIVRYITENKLTPKHLVATHAHIDHNMGNNTIYDVFGLQPEVLSADKMLMENLSRQAESLLGVSLDYELPPVETYLEATDTICFGNHTFTLIHTPGHTPGSTCFYCREEEVMFSGDTLFQNSIGRVDLEGGSMFDMIQSIRLISQLPDQTKVFPGHGPQTTIGHELAHNPYMER</sequence>
<evidence type="ECO:0000256" key="4">
    <source>
        <dbReference type="ARBA" id="ARBA00022833"/>
    </source>
</evidence>
<evidence type="ECO:0000256" key="1">
    <source>
        <dbReference type="ARBA" id="ARBA00001947"/>
    </source>
</evidence>
<dbReference type="SUPFAM" id="SSF56281">
    <property type="entry name" value="Metallo-hydrolase/oxidoreductase"/>
    <property type="match status" value="1"/>
</dbReference>
<dbReference type="STRING" id="1127699.HMPREF9151_00675"/>
<comment type="cofactor">
    <cofactor evidence="1">
        <name>Zn(2+)</name>
        <dbReference type="ChEBI" id="CHEBI:29105"/>
    </cofactor>
</comment>
<proteinExistence type="predicted"/>
<keyword evidence="4" id="KW-0862">Zinc</keyword>
<evidence type="ECO:0000256" key="3">
    <source>
        <dbReference type="ARBA" id="ARBA00022801"/>
    </source>
</evidence>
<keyword evidence="3" id="KW-0378">Hydrolase</keyword>
<dbReference type="Gene3D" id="3.60.15.10">
    <property type="entry name" value="Ribonuclease Z/Hydroxyacylglutathione hydrolase-like"/>
    <property type="match status" value="1"/>
</dbReference>
<dbReference type="AlphaFoldDB" id="L1NHL6"/>
<evidence type="ECO:0000256" key="2">
    <source>
        <dbReference type="ARBA" id="ARBA00022723"/>
    </source>
</evidence>
<evidence type="ECO:0000313" key="7">
    <source>
        <dbReference type="Proteomes" id="UP000010433"/>
    </source>
</evidence>
<keyword evidence="7" id="KW-1185">Reference proteome</keyword>
<dbReference type="GO" id="GO:0016787">
    <property type="term" value="F:hydrolase activity"/>
    <property type="evidence" value="ECO:0007669"/>
    <property type="project" value="UniProtKB-KW"/>
</dbReference>
<dbReference type="EMBL" id="AMEP01000045">
    <property type="protein sequence ID" value="EKY02868.1"/>
    <property type="molecule type" value="Genomic_DNA"/>
</dbReference>
<dbReference type="InterPro" id="IPR001279">
    <property type="entry name" value="Metallo-B-lactamas"/>
</dbReference>
<reference evidence="6 7" key="1">
    <citation type="submission" date="2012-05" db="EMBL/GenBank/DDBJ databases">
        <authorList>
            <person name="Weinstock G."/>
            <person name="Sodergren E."/>
            <person name="Lobos E.A."/>
            <person name="Fulton L."/>
            <person name="Fulton R."/>
            <person name="Courtney L."/>
            <person name="Fronick C."/>
            <person name="O'Laughlin M."/>
            <person name="Godfrey J."/>
            <person name="Wilson R.M."/>
            <person name="Miner T."/>
            <person name="Farmer C."/>
            <person name="Delehaunty K."/>
            <person name="Cordes M."/>
            <person name="Minx P."/>
            <person name="Tomlinson C."/>
            <person name="Chen J."/>
            <person name="Wollam A."/>
            <person name="Pepin K.H."/>
            <person name="Bhonagiri V."/>
            <person name="Zhang X."/>
            <person name="Suruliraj S."/>
            <person name="Warren W."/>
            <person name="Mitreva M."/>
            <person name="Mardis E.R."/>
            <person name="Wilson R.K."/>
        </authorList>
    </citation>
    <scope>NUCLEOTIDE SEQUENCE [LARGE SCALE GENOMIC DNA]</scope>
    <source>
        <strain evidence="6 7">F0055</strain>
    </source>
</reference>
<dbReference type="CDD" id="cd06262">
    <property type="entry name" value="metallo-hydrolase-like_MBL-fold"/>
    <property type="match status" value="1"/>
</dbReference>
<dbReference type="PANTHER" id="PTHR46233:SF3">
    <property type="entry name" value="HYDROXYACYLGLUTATHIONE HYDROLASE GLOC"/>
    <property type="match status" value="1"/>
</dbReference>
<dbReference type="InterPro" id="IPR051453">
    <property type="entry name" value="MBL_Glyoxalase_II"/>
</dbReference>
<dbReference type="HOGENOM" id="CLU_030571_5_3_10"/>
<dbReference type="Pfam" id="PF00753">
    <property type="entry name" value="Lactamase_B"/>
    <property type="match status" value="1"/>
</dbReference>
<gene>
    <name evidence="6" type="ORF">HMPREF9151_00675</name>
</gene>
<name>L1NHL6_9BACT</name>
<accession>L1NHL6</accession>
<dbReference type="InterPro" id="IPR036866">
    <property type="entry name" value="RibonucZ/Hydroxyglut_hydro"/>
</dbReference>
<evidence type="ECO:0000313" key="6">
    <source>
        <dbReference type="EMBL" id="EKY02868.1"/>
    </source>
</evidence>
<evidence type="ECO:0000259" key="5">
    <source>
        <dbReference type="SMART" id="SM00849"/>
    </source>
</evidence>